<dbReference type="Pfam" id="PF13649">
    <property type="entry name" value="Methyltransf_25"/>
    <property type="match status" value="1"/>
</dbReference>
<keyword evidence="3" id="KW-1185">Reference proteome</keyword>
<dbReference type="CDD" id="cd02440">
    <property type="entry name" value="AdoMet_MTases"/>
    <property type="match status" value="1"/>
</dbReference>
<protein>
    <submittedName>
        <fullName evidence="2">Methyltransferase family protein</fullName>
    </submittedName>
</protein>
<evidence type="ECO:0000313" key="3">
    <source>
        <dbReference type="Proteomes" id="UP000246352"/>
    </source>
</evidence>
<dbReference type="SUPFAM" id="SSF53335">
    <property type="entry name" value="S-adenosyl-L-methionine-dependent methyltransferases"/>
    <property type="match status" value="1"/>
</dbReference>
<dbReference type="AlphaFoldDB" id="A0A317PFD1"/>
<dbReference type="RefSeq" id="WP_110033475.1">
    <property type="nucleotide sequence ID" value="NZ_QGTR01000005.1"/>
</dbReference>
<dbReference type="GO" id="GO:0032259">
    <property type="term" value="P:methylation"/>
    <property type="evidence" value="ECO:0007669"/>
    <property type="project" value="UniProtKB-KW"/>
</dbReference>
<dbReference type="Gene3D" id="3.40.50.150">
    <property type="entry name" value="Vaccinia Virus protein VP39"/>
    <property type="match status" value="1"/>
</dbReference>
<gene>
    <name evidence="2" type="ORF">DFR52_10523</name>
</gene>
<dbReference type="InterPro" id="IPR029063">
    <property type="entry name" value="SAM-dependent_MTases_sf"/>
</dbReference>
<organism evidence="2 3">
    <name type="scientific">Hoeflea marina</name>
    <dbReference type="NCBI Taxonomy" id="274592"/>
    <lineage>
        <taxon>Bacteria</taxon>
        <taxon>Pseudomonadati</taxon>
        <taxon>Pseudomonadota</taxon>
        <taxon>Alphaproteobacteria</taxon>
        <taxon>Hyphomicrobiales</taxon>
        <taxon>Rhizobiaceae</taxon>
        <taxon>Hoeflea</taxon>
    </lineage>
</organism>
<dbReference type="InterPro" id="IPR041698">
    <property type="entry name" value="Methyltransf_25"/>
</dbReference>
<dbReference type="Proteomes" id="UP000246352">
    <property type="component" value="Unassembled WGS sequence"/>
</dbReference>
<sequence>MRGSHALDYERNQAFNGLVRYLHSIRYGYLIEAIAAIDRGETLRIVDIGCAHAKAFAVLDARFAIEYTGIEIDPEFCRMARQRYAGSSNFRIIEGSAEDHPEPLAGSDAVLALETLEHVGDDKVTALLDSIRAARPQLFMCSVPNEIGPALLIKNLGSWATGYMRHREYSRREAWNAARDRLERLPPHGVQHKGFDWRWLAHTLRQRFIIDRVLCSPFRWLPRSLSFTLVFLCRPR</sequence>
<keyword evidence="2" id="KW-0808">Transferase</keyword>
<evidence type="ECO:0000313" key="2">
    <source>
        <dbReference type="EMBL" id="PWV98046.1"/>
    </source>
</evidence>
<name>A0A317PFD1_9HYPH</name>
<accession>A0A317PFD1</accession>
<keyword evidence="2" id="KW-0489">Methyltransferase</keyword>
<dbReference type="GO" id="GO:0008168">
    <property type="term" value="F:methyltransferase activity"/>
    <property type="evidence" value="ECO:0007669"/>
    <property type="project" value="UniProtKB-KW"/>
</dbReference>
<evidence type="ECO:0000259" key="1">
    <source>
        <dbReference type="Pfam" id="PF13649"/>
    </source>
</evidence>
<proteinExistence type="predicted"/>
<reference evidence="2 3" key="1">
    <citation type="submission" date="2018-05" db="EMBL/GenBank/DDBJ databases">
        <title>Genomic Encyclopedia of Type Strains, Phase IV (KMG-IV): sequencing the most valuable type-strain genomes for metagenomic binning, comparative biology and taxonomic classification.</title>
        <authorList>
            <person name="Goeker M."/>
        </authorList>
    </citation>
    <scope>NUCLEOTIDE SEQUENCE [LARGE SCALE GENOMIC DNA]</scope>
    <source>
        <strain evidence="2 3">DSM 16791</strain>
    </source>
</reference>
<dbReference type="OrthoDB" id="9801363at2"/>
<feature type="domain" description="Methyltransferase" evidence="1">
    <location>
        <begin position="45"/>
        <end position="133"/>
    </location>
</feature>
<comment type="caution">
    <text evidence="2">The sequence shown here is derived from an EMBL/GenBank/DDBJ whole genome shotgun (WGS) entry which is preliminary data.</text>
</comment>
<dbReference type="EMBL" id="QGTR01000005">
    <property type="protein sequence ID" value="PWV98046.1"/>
    <property type="molecule type" value="Genomic_DNA"/>
</dbReference>